<protein>
    <submittedName>
        <fullName evidence="3">Pentapeptide repeat-containing protein</fullName>
    </submittedName>
</protein>
<proteinExistence type="predicted"/>
<organism evidence="3 4">
    <name type="scientific">Streptomyces durmitorensis</name>
    <dbReference type="NCBI Taxonomy" id="319947"/>
    <lineage>
        <taxon>Bacteria</taxon>
        <taxon>Bacillati</taxon>
        <taxon>Actinomycetota</taxon>
        <taxon>Actinomycetes</taxon>
        <taxon>Kitasatosporales</taxon>
        <taxon>Streptomycetaceae</taxon>
        <taxon>Streptomyces</taxon>
    </lineage>
</organism>
<keyword evidence="2" id="KW-1133">Transmembrane helix</keyword>
<evidence type="ECO:0000313" key="4">
    <source>
        <dbReference type="Proteomes" id="UP000829992"/>
    </source>
</evidence>
<accession>A0ABY4Q9A4</accession>
<keyword evidence="2" id="KW-0812">Transmembrane</keyword>
<feature type="compositionally biased region" description="Polar residues" evidence="1">
    <location>
        <begin position="578"/>
        <end position="589"/>
    </location>
</feature>
<reference evidence="3 4" key="1">
    <citation type="submission" date="2022-05" db="EMBL/GenBank/DDBJ databases">
        <authorList>
            <person name="Zhou X."/>
            <person name="Li K."/>
            <person name="Man Y."/>
        </authorList>
    </citation>
    <scope>NUCLEOTIDE SEQUENCE [LARGE SCALE GENOMIC DNA]</scope>
    <source>
        <strain evidence="3 4">MS405</strain>
    </source>
</reference>
<gene>
    <name evidence="3" type="ORF">M4V62_33940</name>
</gene>
<feature type="transmembrane region" description="Helical" evidence="2">
    <location>
        <begin position="45"/>
        <end position="67"/>
    </location>
</feature>
<dbReference type="EMBL" id="CP097289">
    <property type="protein sequence ID" value="UQT61818.1"/>
    <property type="molecule type" value="Genomic_DNA"/>
</dbReference>
<dbReference type="InterPro" id="IPR001646">
    <property type="entry name" value="5peptide_repeat"/>
</dbReference>
<keyword evidence="4" id="KW-1185">Reference proteome</keyword>
<sequence length="665" mass="71990">MERDAYLAALAPGGDVDHRGTTLDDPLLASLLDAVRDPETGQPRFGRAIFVSAIFTGAAVFESVMFMDVGLFRSAIFEGGAGFRSTTFGGGADFESVIFTGYADFESATFKGDDTVFRSAIFRGRAGFDSATFESDAAFGSAIFKGSARFSATFQRSAWFRSAKFQDDVSFDSATFTGYAEFTSAIFEGSAGFSTTFSSGSAFDSAIFTGRAGFDSAIFEHIANFTSATFEGDAAFFEATFEGYVKFRSATFERDAHFTSSTFEGDAYFSSSAFEGDAVFDSATFSRNADFSAAVFERSAGLGPLVCAGQVTLSGAVFSGPVTIAIATRRLLCRRTRWSSTAALRLRHATVDFTDAVFEYPLSISAESDPFTRTSGEPIDETALAGDQPPSVRLASLRGVDAAHLVLADIDLSRCLLTGTVHLDQLRLEGACSFATVPRRTHWRRGHPVRFTERRTLAEEHHWRASQASAVRGWNVAVLGSGDVEPVSLAPVYRQLRKSFEDSKNEPGAADFYYGEMEMRRCTPETPRAERGLLTAYWAVSGYGLRATRALVWLLLAMSSTVLAMMLWGLPASDPKSESTGRATGQDTRPATDVPEPSNPVGPLHERVSTERFESGLRVVVNSVIFRSSGQDLTTSGTYTEMASRLFEPVLLGLAVLAVRGRVKR</sequence>
<feature type="region of interest" description="Disordered" evidence="1">
    <location>
        <begin position="574"/>
        <end position="605"/>
    </location>
</feature>
<dbReference type="Proteomes" id="UP000829992">
    <property type="component" value="Chromosome"/>
</dbReference>
<name>A0ABY4Q9A4_9ACTN</name>
<keyword evidence="2" id="KW-0472">Membrane</keyword>
<feature type="transmembrane region" description="Helical" evidence="2">
    <location>
        <begin position="550"/>
        <end position="570"/>
    </location>
</feature>
<dbReference type="RefSeq" id="WP_249593127.1">
    <property type="nucleotide sequence ID" value="NZ_BAAAQL010000001.1"/>
</dbReference>
<dbReference type="Pfam" id="PF13576">
    <property type="entry name" value="Pentapeptide_3"/>
    <property type="match status" value="3"/>
</dbReference>
<evidence type="ECO:0000256" key="1">
    <source>
        <dbReference type="SAM" id="MobiDB-lite"/>
    </source>
</evidence>
<evidence type="ECO:0000256" key="2">
    <source>
        <dbReference type="SAM" id="Phobius"/>
    </source>
</evidence>
<evidence type="ECO:0000313" key="3">
    <source>
        <dbReference type="EMBL" id="UQT61818.1"/>
    </source>
</evidence>